<accession>A0A1Q6DX41</accession>
<dbReference type="AlphaFoldDB" id="A0A1Q6DX41"/>
<organism evidence="1 2">
    <name type="scientific">Methanohalarchaeum thermophilum</name>
    <dbReference type="NCBI Taxonomy" id="1903181"/>
    <lineage>
        <taxon>Archaea</taxon>
        <taxon>Methanobacteriati</taxon>
        <taxon>Methanobacteriota</taxon>
        <taxon>Methanonatronarchaeia</taxon>
        <taxon>Methanonatronarchaeales</taxon>
        <taxon>Methanonatronarchaeaceae</taxon>
        <taxon>Candidatus Methanohalarchaeum</taxon>
    </lineage>
</organism>
<protein>
    <submittedName>
        <fullName evidence="1">Uncharacterized protein</fullName>
    </submittedName>
</protein>
<dbReference type="EMBL" id="MSDW01000001">
    <property type="protein sequence ID" value="OKY78934.1"/>
    <property type="molecule type" value="Genomic_DNA"/>
</dbReference>
<gene>
    <name evidence="1" type="ORF">BTN85_1439</name>
</gene>
<proteinExistence type="predicted"/>
<dbReference type="Proteomes" id="UP000185744">
    <property type="component" value="Unassembled WGS sequence"/>
</dbReference>
<evidence type="ECO:0000313" key="1">
    <source>
        <dbReference type="EMBL" id="OKY78934.1"/>
    </source>
</evidence>
<name>A0A1Q6DX41_METT1</name>
<keyword evidence="2" id="KW-1185">Reference proteome</keyword>
<comment type="caution">
    <text evidence="1">The sequence shown here is derived from an EMBL/GenBank/DDBJ whole genome shotgun (WGS) entry which is preliminary data.</text>
</comment>
<evidence type="ECO:0000313" key="2">
    <source>
        <dbReference type="Proteomes" id="UP000185744"/>
    </source>
</evidence>
<sequence length="59" mass="6315">MTYAGGTFAGHASGVDAKNYPPLAVLPKLEPVSFHEAQGPPVGWMYEISPAEMQNSFYG</sequence>
<reference evidence="1" key="1">
    <citation type="submission" date="2016-12" db="EMBL/GenBank/DDBJ databases">
        <title>Discovery of methanogenic haloarchaea.</title>
        <authorList>
            <person name="Sorokin D.Y."/>
            <person name="Makarova K.S."/>
            <person name="Abbas B."/>
            <person name="Ferrer M."/>
            <person name="Golyshin P.N."/>
        </authorList>
    </citation>
    <scope>NUCLEOTIDE SEQUENCE [LARGE SCALE GENOMIC DNA]</scope>
    <source>
        <strain evidence="1">HMET1</strain>
    </source>
</reference>
<dbReference type="InParanoid" id="A0A1Q6DX41"/>